<keyword evidence="1" id="KW-0812">Transmembrane</keyword>
<dbReference type="EMBL" id="BPQB01000006">
    <property type="protein sequence ID" value="GJE87391.1"/>
    <property type="molecule type" value="Genomic_DNA"/>
</dbReference>
<feature type="transmembrane region" description="Helical" evidence="1">
    <location>
        <begin position="77"/>
        <end position="98"/>
    </location>
</feature>
<name>A0A9P3G370_9APHY</name>
<feature type="transmembrane region" description="Helical" evidence="1">
    <location>
        <begin position="45"/>
        <end position="65"/>
    </location>
</feature>
<feature type="transmembrane region" description="Helical" evidence="1">
    <location>
        <begin position="123"/>
        <end position="143"/>
    </location>
</feature>
<organism evidence="2 3">
    <name type="scientific">Phanerochaete sordida</name>
    <dbReference type="NCBI Taxonomy" id="48140"/>
    <lineage>
        <taxon>Eukaryota</taxon>
        <taxon>Fungi</taxon>
        <taxon>Dikarya</taxon>
        <taxon>Basidiomycota</taxon>
        <taxon>Agaricomycotina</taxon>
        <taxon>Agaricomycetes</taxon>
        <taxon>Polyporales</taxon>
        <taxon>Phanerochaetaceae</taxon>
        <taxon>Phanerochaete</taxon>
    </lineage>
</organism>
<accession>A0A9P3G370</accession>
<dbReference type="Proteomes" id="UP000703269">
    <property type="component" value="Unassembled WGS sequence"/>
</dbReference>
<comment type="caution">
    <text evidence="2">The sequence shown here is derived from an EMBL/GenBank/DDBJ whole genome shotgun (WGS) entry which is preliminary data.</text>
</comment>
<proteinExistence type="predicted"/>
<sequence length="276" mass="30492">MDDEAVHIWLTSFQPFKILYLFTRYYFVLALIILNTRALTCKGPVIIEGTSAVLLVIVVEIILILRIYAMYTANRRLLYVLVPTFVAQMTIMAASLGVSLPQMRDSAHCADVVFPPKSSRTGAIASVAFEGVLVALTLCRYFIARAEGWGRAGLMTILVRDGVWAFVLLFVANLANTLFFTIAPATLAALGFPWLLALLGALGPRLILNIRREHKRALPDSLDDVDVDLSGMTEYAAVGTDEHDEASAWSSRLSLASWKSSLSWRRSSIPWDPKAV</sequence>
<gene>
    <name evidence="2" type="ORF">PsYK624_034740</name>
</gene>
<reference evidence="2 3" key="1">
    <citation type="submission" date="2021-08" db="EMBL/GenBank/DDBJ databases">
        <title>Draft Genome Sequence of Phanerochaete sordida strain YK-624.</title>
        <authorList>
            <person name="Mori T."/>
            <person name="Dohra H."/>
            <person name="Suzuki T."/>
            <person name="Kawagishi H."/>
            <person name="Hirai H."/>
        </authorList>
    </citation>
    <scope>NUCLEOTIDE SEQUENCE [LARGE SCALE GENOMIC DNA]</scope>
    <source>
        <strain evidence="2 3">YK-624</strain>
    </source>
</reference>
<dbReference type="AlphaFoldDB" id="A0A9P3G370"/>
<feature type="transmembrane region" description="Helical" evidence="1">
    <location>
        <begin position="163"/>
        <end position="183"/>
    </location>
</feature>
<evidence type="ECO:0000313" key="3">
    <source>
        <dbReference type="Proteomes" id="UP000703269"/>
    </source>
</evidence>
<dbReference type="OrthoDB" id="2637653at2759"/>
<evidence type="ECO:0000313" key="2">
    <source>
        <dbReference type="EMBL" id="GJE87391.1"/>
    </source>
</evidence>
<evidence type="ECO:0000256" key="1">
    <source>
        <dbReference type="SAM" id="Phobius"/>
    </source>
</evidence>
<keyword evidence="1" id="KW-1133">Transmembrane helix</keyword>
<keyword evidence="3" id="KW-1185">Reference proteome</keyword>
<protein>
    <submittedName>
        <fullName evidence="2">Uncharacterized protein</fullName>
    </submittedName>
</protein>
<keyword evidence="1" id="KW-0472">Membrane</keyword>
<feature type="transmembrane region" description="Helical" evidence="1">
    <location>
        <begin position="18"/>
        <end position="39"/>
    </location>
</feature>
<feature type="transmembrane region" description="Helical" evidence="1">
    <location>
        <begin position="189"/>
        <end position="208"/>
    </location>
</feature>